<comment type="caution">
    <text evidence="1">The sequence shown here is derived from an EMBL/GenBank/DDBJ whole genome shotgun (WGS) entry which is preliminary data.</text>
</comment>
<dbReference type="AlphaFoldDB" id="A0A1F5Z9P4"/>
<reference evidence="1 2" key="1">
    <citation type="journal article" date="2016" name="Nat. Commun.">
        <title>Thousands of microbial genomes shed light on interconnected biogeochemical processes in an aquifer system.</title>
        <authorList>
            <person name="Anantharaman K."/>
            <person name="Brown C.T."/>
            <person name="Hug L.A."/>
            <person name="Sharon I."/>
            <person name="Castelle C.J."/>
            <person name="Probst A.J."/>
            <person name="Thomas B.C."/>
            <person name="Singh A."/>
            <person name="Wilkins M.J."/>
            <person name="Karaoz U."/>
            <person name="Brodie E.L."/>
            <person name="Williams K.H."/>
            <person name="Hubbard S.S."/>
            <person name="Banfield J.F."/>
        </authorList>
    </citation>
    <scope>NUCLEOTIDE SEQUENCE [LARGE SCALE GENOMIC DNA]</scope>
</reference>
<protein>
    <submittedName>
        <fullName evidence="1">Uncharacterized protein</fullName>
    </submittedName>
</protein>
<organism evidence="1 2">
    <name type="scientific">Candidatus Gottesmanbacteria bacterium RBG_16_43_7</name>
    <dbReference type="NCBI Taxonomy" id="1798373"/>
    <lineage>
        <taxon>Bacteria</taxon>
        <taxon>Candidatus Gottesmaniibacteriota</taxon>
    </lineage>
</organism>
<proteinExistence type="predicted"/>
<gene>
    <name evidence="1" type="ORF">A2154_02810</name>
</gene>
<accession>A0A1F5Z9P4</accession>
<evidence type="ECO:0000313" key="1">
    <source>
        <dbReference type="EMBL" id="OGG09176.1"/>
    </source>
</evidence>
<dbReference type="STRING" id="1798373.A2154_02810"/>
<name>A0A1F5Z9P4_9BACT</name>
<dbReference type="EMBL" id="MFJC01000025">
    <property type="protein sequence ID" value="OGG09176.1"/>
    <property type="molecule type" value="Genomic_DNA"/>
</dbReference>
<dbReference type="Proteomes" id="UP000176854">
    <property type="component" value="Unassembled WGS sequence"/>
</dbReference>
<sequence length="361" mass="42111">MSQIKSADITFDEFLDSIQKAHAGMDITVCWPAHPGQIEAAVSDLTAMRAFVKYKTNRTRFLNGMNSVPVDSIRSYLYQAGLIGLKVARLLPDLGHTDVSVTESIEFVLDLISNIKERVFSDPLCRDGRNIIYTPEQIESWLSRGTVSNLTGADKLEIAGLNITAESLSWALFYDMYRSGGFRMSGPYITPIGTVLVRENIDLAPPFWPFTYKYKYLREILVYEDDIEVENDFANHFIYRKPIINKLKAYRIEVDNQMCSAIDDIRHLTEYLDRLRKNHVEYIDSLNPQEIIKSGAQIVSYLYKGLWDYYKEDWHPSKEVEDRINRDGLKYWHKYYPYQSRKDESADYYRRLYDLRNDFLG</sequence>
<evidence type="ECO:0000313" key="2">
    <source>
        <dbReference type="Proteomes" id="UP000176854"/>
    </source>
</evidence>